<dbReference type="PANTHER" id="PTHR16254">
    <property type="entry name" value="POTASSIUM/PROTON ANTIPORTER-RELATED"/>
    <property type="match status" value="1"/>
</dbReference>
<keyword evidence="2" id="KW-0813">Transport</keyword>
<evidence type="ECO:0000256" key="2">
    <source>
        <dbReference type="ARBA" id="ARBA00022448"/>
    </source>
</evidence>
<evidence type="ECO:0000313" key="7">
    <source>
        <dbReference type="Proteomes" id="UP000823674"/>
    </source>
</evidence>
<name>A0ABQ7M6E8_BRACM</name>
<comment type="caution">
    <text evidence="6">The sequence shown here is derived from an EMBL/GenBank/DDBJ whole genome shotgun (WGS) entry which is preliminary data.</text>
</comment>
<dbReference type="Proteomes" id="UP000823674">
    <property type="component" value="Chromosome A06"/>
</dbReference>
<protein>
    <recommendedName>
        <fullName evidence="8">Cation/H+ exchanger domain-containing protein</fullName>
    </recommendedName>
</protein>
<organism evidence="6 7">
    <name type="scientific">Brassica rapa subsp. trilocularis</name>
    <dbReference type="NCBI Taxonomy" id="1813537"/>
    <lineage>
        <taxon>Eukaryota</taxon>
        <taxon>Viridiplantae</taxon>
        <taxon>Streptophyta</taxon>
        <taxon>Embryophyta</taxon>
        <taxon>Tracheophyta</taxon>
        <taxon>Spermatophyta</taxon>
        <taxon>Magnoliopsida</taxon>
        <taxon>eudicotyledons</taxon>
        <taxon>Gunneridae</taxon>
        <taxon>Pentapetalae</taxon>
        <taxon>rosids</taxon>
        <taxon>malvids</taxon>
        <taxon>Brassicales</taxon>
        <taxon>Brassicaceae</taxon>
        <taxon>Brassiceae</taxon>
        <taxon>Brassica</taxon>
    </lineage>
</organism>
<evidence type="ECO:0000256" key="3">
    <source>
        <dbReference type="ARBA" id="ARBA00022449"/>
    </source>
</evidence>
<evidence type="ECO:0000256" key="4">
    <source>
        <dbReference type="ARBA" id="ARBA00022729"/>
    </source>
</evidence>
<evidence type="ECO:0000313" key="6">
    <source>
        <dbReference type="EMBL" id="KAG5394372.1"/>
    </source>
</evidence>
<accession>A0ABQ7M6E8</accession>
<feature type="non-terminal residue" evidence="6">
    <location>
        <position position="84"/>
    </location>
</feature>
<comment type="subcellular location">
    <subcellularLocation>
        <location evidence="1">Membrane</location>
        <topology evidence="1">Multi-pass membrane protein</topology>
    </subcellularLocation>
</comment>
<gene>
    <name evidence="6" type="primary">A06g508230.1_BraROA</name>
    <name evidence="6" type="ORF">IGI04_024335</name>
</gene>
<keyword evidence="7" id="KW-1185">Reference proteome</keyword>
<dbReference type="Gene3D" id="1.20.1530.20">
    <property type="match status" value="1"/>
</dbReference>
<evidence type="ECO:0008006" key="8">
    <source>
        <dbReference type="Google" id="ProtNLM"/>
    </source>
</evidence>
<evidence type="ECO:0000256" key="5">
    <source>
        <dbReference type="ARBA" id="ARBA00023065"/>
    </source>
</evidence>
<keyword evidence="3" id="KW-0050">Antiport</keyword>
<keyword evidence="4" id="KW-0732">Signal</keyword>
<dbReference type="InterPro" id="IPR045158">
    <property type="entry name" value="KEA4/5/6-like"/>
</dbReference>
<sequence length="84" mass="9479">MISTTDLAQHTLEQIRCQFLLFELGDLLPSLSLSNLTKCFVETIRNFFAALFLASTGMLINMHFLWNHVDILVAAVLLVIVIKT</sequence>
<evidence type="ECO:0000256" key="1">
    <source>
        <dbReference type="ARBA" id="ARBA00004141"/>
    </source>
</evidence>
<dbReference type="PANTHER" id="PTHR16254:SF14">
    <property type="entry name" value="TRANSMEMBRANE AND COILED-COIL DOMAIN-CONTAINING PROTEIN 3"/>
    <property type="match status" value="1"/>
</dbReference>
<proteinExistence type="predicted"/>
<dbReference type="EMBL" id="JADBGQ010000006">
    <property type="protein sequence ID" value="KAG5394372.1"/>
    <property type="molecule type" value="Genomic_DNA"/>
</dbReference>
<reference evidence="6 7" key="1">
    <citation type="submission" date="2021-03" db="EMBL/GenBank/DDBJ databases">
        <authorList>
            <person name="King G.J."/>
            <person name="Bancroft I."/>
            <person name="Baten A."/>
            <person name="Bloomfield J."/>
            <person name="Borpatragohain P."/>
            <person name="He Z."/>
            <person name="Irish N."/>
            <person name="Irwin J."/>
            <person name="Liu K."/>
            <person name="Mauleon R.P."/>
            <person name="Moore J."/>
            <person name="Morris R."/>
            <person name="Ostergaard L."/>
            <person name="Wang B."/>
            <person name="Wells R."/>
        </authorList>
    </citation>
    <scope>NUCLEOTIDE SEQUENCE [LARGE SCALE GENOMIC DNA]</scope>
    <source>
        <strain evidence="6">R-o-18</strain>
        <tissue evidence="6">Leaf</tissue>
    </source>
</reference>
<keyword evidence="5" id="KW-0406">Ion transport</keyword>
<dbReference type="InterPro" id="IPR038770">
    <property type="entry name" value="Na+/solute_symporter_sf"/>
</dbReference>